<dbReference type="PANTHER" id="PTHR19229">
    <property type="entry name" value="ATP-BINDING CASSETTE TRANSPORTER SUBFAMILY A ABCA"/>
    <property type="match status" value="1"/>
</dbReference>
<dbReference type="GO" id="GO:0140359">
    <property type="term" value="F:ABC-type transporter activity"/>
    <property type="evidence" value="ECO:0007669"/>
    <property type="project" value="InterPro"/>
</dbReference>
<keyword evidence="3 9" id="KW-0812">Transmembrane</keyword>
<dbReference type="GO" id="GO:0016887">
    <property type="term" value="F:ATP hydrolysis activity"/>
    <property type="evidence" value="ECO:0007669"/>
    <property type="project" value="InterPro"/>
</dbReference>
<dbReference type="PROSITE" id="PS50893">
    <property type="entry name" value="ABC_TRANSPORTER_2"/>
    <property type="match status" value="2"/>
</dbReference>
<dbReference type="InterPro" id="IPR017871">
    <property type="entry name" value="ABC_transporter-like_CS"/>
</dbReference>
<feature type="transmembrane region" description="Helical" evidence="9">
    <location>
        <begin position="434"/>
        <end position="457"/>
    </location>
</feature>
<dbReference type="FunFam" id="3.40.50.300:FF:000327">
    <property type="entry name" value="ATP-binding cassette sub-family A member 3"/>
    <property type="match status" value="1"/>
</dbReference>
<organism evidence="11 12">
    <name type="scientific">Pseudolycoriella hygida</name>
    <dbReference type="NCBI Taxonomy" id="35572"/>
    <lineage>
        <taxon>Eukaryota</taxon>
        <taxon>Metazoa</taxon>
        <taxon>Ecdysozoa</taxon>
        <taxon>Arthropoda</taxon>
        <taxon>Hexapoda</taxon>
        <taxon>Insecta</taxon>
        <taxon>Pterygota</taxon>
        <taxon>Neoptera</taxon>
        <taxon>Endopterygota</taxon>
        <taxon>Diptera</taxon>
        <taxon>Nematocera</taxon>
        <taxon>Sciaroidea</taxon>
        <taxon>Sciaridae</taxon>
        <taxon>Pseudolycoriella</taxon>
    </lineage>
</organism>
<dbReference type="PROSITE" id="PS00211">
    <property type="entry name" value="ABC_TRANSPORTER_1"/>
    <property type="match status" value="1"/>
</dbReference>
<evidence type="ECO:0000256" key="5">
    <source>
        <dbReference type="ARBA" id="ARBA00022741"/>
    </source>
</evidence>
<comment type="subcellular location">
    <subcellularLocation>
        <location evidence="1">Membrane</location>
        <topology evidence="1">Multi-pass membrane protein</topology>
    </subcellularLocation>
</comment>
<dbReference type="GO" id="GO:0005524">
    <property type="term" value="F:ATP binding"/>
    <property type="evidence" value="ECO:0007669"/>
    <property type="project" value="UniProtKB-KW"/>
</dbReference>
<feature type="transmembrane region" description="Helical" evidence="9">
    <location>
        <begin position="1208"/>
        <end position="1225"/>
    </location>
</feature>
<feature type="transmembrane region" description="Helical" evidence="9">
    <location>
        <begin position="1150"/>
        <end position="1173"/>
    </location>
</feature>
<dbReference type="FunFam" id="3.40.50.300:FF:000298">
    <property type="entry name" value="ATP-binding cassette sub-family A member 12"/>
    <property type="match status" value="1"/>
</dbReference>
<keyword evidence="4" id="KW-0677">Repeat</keyword>
<keyword evidence="8 9" id="KW-0472">Membrane</keyword>
<dbReference type="Pfam" id="PF00005">
    <property type="entry name" value="ABC_tran"/>
    <property type="match status" value="2"/>
</dbReference>
<feature type="transmembrane region" description="Helical" evidence="9">
    <location>
        <begin position="1064"/>
        <end position="1088"/>
    </location>
</feature>
<proteinExistence type="predicted"/>
<feature type="transmembrane region" description="Helical" evidence="9">
    <location>
        <begin position="365"/>
        <end position="382"/>
    </location>
</feature>
<feature type="transmembrane region" description="Helical" evidence="9">
    <location>
        <begin position="292"/>
        <end position="317"/>
    </location>
</feature>
<dbReference type="OrthoDB" id="10255969at2759"/>
<dbReference type="Pfam" id="PF12698">
    <property type="entry name" value="ABC2_membrane_3"/>
    <property type="match status" value="2"/>
</dbReference>
<feature type="transmembrane region" description="Helical" evidence="9">
    <location>
        <begin position="337"/>
        <end position="359"/>
    </location>
</feature>
<dbReference type="SMART" id="SM00382">
    <property type="entry name" value="AAA"/>
    <property type="match status" value="2"/>
</dbReference>
<dbReference type="GO" id="GO:0005319">
    <property type="term" value="F:lipid transporter activity"/>
    <property type="evidence" value="ECO:0007669"/>
    <property type="project" value="TreeGrafter"/>
</dbReference>
<dbReference type="SUPFAM" id="SSF52540">
    <property type="entry name" value="P-loop containing nucleoside triphosphate hydrolases"/>
    <property type="match status" value="2"/>
</dbReference>
<evidence type="ECO:0000259" key="10">
    <source>
        <dbReference type="PROSITE" id="PS50893"/>
    </source>
</evidence>
<evidence type="ECO:0000313" key="11">
    <source>
        <dbReference type="EMBL" id="KAJ6646771.1"/>
    </source>
</evidence>
<evidence type="ECO:0000256" key="1">
    <source>
        <dbReference type="ARBA" id="ARBA00004141"/>
    </source>
</evidence>
<evidence type="ECO:0000256" key="3">
    <source>
        <dbReference type="ARBA" id="ARBA00022692"/>
    </source>
</evidence>
<dbReference type="CDD" id="cd03263">
    <property type="entry name" value="ABC_subfamily_A"/>
    <property type="match status" value="2"/>
</dbReference>
<evidence type="ECO:0000256" key="9">
    <source>
        <dbReference type="SAM" id="Phobius"/>
    </source>
</evidence>
<feature type="transmembrane region" description="Helical" evidence="9">
    <location>
        <begin position="892"/>
        <end position="911"/>
    </location>
</feature>
<evidence type="ECO:0000256" key="6">
    <source>
        <dbReference type="ARBA" id="ARBA00022840"/>
    </source>
</evidence>
<dbReference type="InterPro" id="IPR003439">
    <property type="entry name" value="ABC_transporter-like_ATP-bd"/>
</dbReference>
<dbReference type="InterPro" id="IPR027417">
    <property type="entry name" value="P-loop_NTPase"/>
</dbReference>
<evidence type="ECO:0000313" key="12">
    <source>
        <dbReference type="Proteomes" id="UP001151699"/>
    </source>
</evidence>
<evidence type="ECO:0000256" key="7">
    <source>
        <dbReference type="ARBA" id="ARBA00022989"/>
    </source>
</evidence>
<feature type="transmembrane region" description="Helical" evidence="9">
    <location>
        <begin position="251"/>
        <end position="272"/>
    </location>
</feature>
<keyword evidence="2" id="KW-0813">Transport</keyword>
<keyword evidence="5" id="KW-0547">Nucleotide-binding</keyword>
<comment type="caution">
    <text evidence="11">The sequence shown here is derived from an EMBL/GenBank/DDBJ whole genome shotgun (WGS) entry which is preliminary data.</text>
</comment>
<feature type="transmembrane region" description="Helical" evidence="9">
    <location>
        <begin position="1179"/>
        <end position="1196"/>
    </location>
</feature>
<dbReference type="PANTHER" id="PTHR19229:SF250">
    <property type="entry name" value="ABC TRANSPORTER DOMAIN-CONTAINING PROTEIN-RELATED"/>
    <property type="match status" value="1"/>
</dbReference>
<dbReference type="InterPro" id="IPR056264">
    <property type="entry name" value="R2_ABCA1-4-like"/>
</dbReference>
<evidence type="ECO:0000256" key="8">
    <source>
        <dbReference type="ARBA" id="ARBA00023136"/>
    </source>
</evidence>
<dbReference type="GO" id="GO:0016020">
    <property type="term" value="C:membrane"/>
    <property type="evidence" value="ECO:0007669"/>
    <property type="project" value="UniProtKB-SubCell"/>
</dbReference>
<feature type="transmembrane region" description="Helical" evidence="9">
    <location>
        <begin position="1273"/>
        <end position="1299"/>
    </location>
</feature>
<feature type="transmembrane region" description="Helical" evidence="9">
    <location>
        <begin position="27"/>
        <end position="46"/>
    </location>
</feature>
<accession>A0A9Q0NC51</accession>
<dbReference type="Proteomes" id="UP001151699">
    <property type="component" value="Chromosome A"/>
</dbReference>
<keyword evidence="6" id="KW-0067">ATP-binding</keyword>
<dbReference type="InterPro" id="IPR013525">
    <property type="entry name" value="ABC2_TM"/>
</dbReference>
<name>A0A9Q0NC51_9DIPT</name>
<dbReference type="Pfam" id="PF23321">
    <property type="entry name" value="R1_ABCA1"/>
    <property type="match status" value="1"/>
</dbReference>
<gene>
    <name evidence="11" type="primary">Abca3_1</name>
    <name evidence="11" type="ORF">Bhyg_01985</name>
</gene>
<evidence type="ECO:0000256" key="2">
    <source>
        <dbReference type="ARBA" id="ARBA00022448"/>
    </source>
</evidence>
<dbReference type="EMBL" id="WJQU01000001">
    <property type="protein sequence ID" value="KAJ6646771.1"/>
    <property type="molecule type" value="Genomic_DNA"/>
</dbReference>
<evidence type="ECO:0000256" key="4">
    <source>
        <dbReference type="ARBA" id="ARBA00022737"/>
    </source>
</evidence>
<protein>
    <submittedName>
        <fullName evidence="11">Phospholipid-transporting ATPase ABCA3</fullName>
    </submittedName>
</protein>
<feature type="domain" description="ABC transporter" evidence="10">
    <location>
        <begin position="524"/>
        <end position="753"/>
    </location>
</feature>
<sequence length="1665" mass="188480">MPQHTGILSKLKLLLWKNWLLQIRHKFQTFLNIVLPVLIFVLIAYLQRISHPEVHPTPQHYPPLEINSLDSLWRFPNAYPRIDSHKLIYYPNNTIFEGLMQNVSKSLNLLAPIGVSDENQLESMFIKDGLIAAVRFHHSPSINEMPKDLSYSLKFPSELRTTDLPSVNKPHEYNWHTDLLFDGNMNLPRYLGYEDGGPPSYHDEGFLAIQNAVARAFISINGNRTQMPDVLVKRFPYPAYTSNEYWGILQVILPLIFLFSFNFSFSNAVRFIATEKERQLKEAMKIMGLPNWLHWLSWFLRSMIMLTISVVLIVILLKIPMFKADTAVMTNSNAFLLLMYFVVFSINLTTLSFLVSTFFSTAKSAVTASSIVWYLSYVPYFITNANYDKVAGYVKVLLCFCPNTAMAYGIKLIIRNEELGDGLSWSTLWRPIHVYDSLTIGTTMAFLLLTAIMFLMLTMYIENIFPGSYGVAKPWNYPFKKDYWFPSKNRNSYQAFGDHNDDNDSAQINPGNFEDEPTNEHAGVVIKNMCKTFDKKVAVCNLSMNMYNNQITALLGHNGAGKTTTFSMLTGMIGSTSGTALINGYDIHTDTDMARSSMGFCPQHNILFDELTVREHILFFSLLKGLSPEASNEEVQKYVRLLELEPKINEMSQNLSGGMKRKLSIGIALCGQSKVVFCDEPTSGMDAASRRSLWNVLIEEKKDRVIVLSTHFMDEADVLGDRIAIMAHGKLMCAGSPFFLKKRFGTGYHLICAKNFDCNSDFVTGLLRKYLPKIKIESENESEITYLLPDDQVKLFHQMFADLEQNEKVLNLSGYGVSLTTMEEIFLKFGKDPSHLLESKSEESRPSTCISEVISIAENHFNDTALVNDRDLLLNQAMAMFKKRWLAFLRSWKVFIVNNFVGFIFLSLTIFQKSFITESAHGLPPLDISLNAYEKPIILVQGNTNSTSMAEIMEQYQQNVWSHFQKTKVEATDKDVDSFLLNSAKESIITYTYQYLAATSAFTNGTILAWFNNQFYHTASLALNLVHNAIVRAFINPSHSINVVNAPFDFRIESNSTQIDSLDVSIFSVAFMFAVGISMPMISASYIMFYIEEKNCRAKFLQYVSGVNLFVFWIASILWDVLTNMATVTLILIMLACSGKPFWSDAYTIGMMALLFCMYNVAMMPIVCLVSLIFNKSTVGFNVLFFLGMIISVVFAAEKLIGFMYEILRILISFYPSCALISGLMKLSKAEIVLSSCKQAFNIQDRQRICTEYPDCCPNLLFSWNEISLSKDLLLMLGTSIFAIFLLLVIEQGLFSRFLSYVPSLRRRKLSDVDRPDERLDDDVRAVNERINAMTVNELQEQNLVLQSVSKFYGSFLAVNQVSLEIRQAECFGLLGNNGAGKTSVFKMLTGEESISSGNAFSLGLNLKTNIRKIYKFIGYCPQFDALFDNLTAREILEIFALIRGISRNEASSYAVRAATDLDFIEHVDKKVSQMSGGNKRKLSTAIALLGNPKIIFLDEPTTGMDPATKRNLWNIIIKLREQGKSIVLTSHSMEECEALCTQLTIMVNGNCKCYGSAQHLKNKFTRGFELKVKVKPEEEESRLKSVKNYITNAFEGATLIDEHQNLLTYTIPAVSLKWSAVFKTLESGKAAGSIDDYSVCQNSLEQVLLSFVKSQRARNDKKQD</sequence>
<keyword evidence="7 9" id="KW-1133">Transmembrane helix</keyword>
<dbReference type="Gene3D" id="3.40.50.300">
    <property type="entry name" value="P-loop containing nucleotide triphosphate hydrolases"/>
    <property type="match status" value="2"/>
</dbReference>
<dbReference type="InterPro" id="IPR026082">
    <property type="entry name" value="ABCA"/>
</dbReference>
<reference evidence="11" key="1">
    <citation type="submission" date="2022-07" db="EMBL/GenBank/DDBJ databases">
        <authorList>
            <person name="Trinca V."/>
            <person name="Uliana J.V.C."/>
            <person name="Torres T.T."/>
            <person name="Ward R.J."/>
            <person name="Monesi N."/>
        </authorList>
    </citation>
    <scope>NUCLEOTIDE SEQUENCE</scope>
    <source>
        <strain evidence="11">HSMRA1968</strain>
        <tissue evidence="11">Whole embryos</tissue>
    </source>
</reference>
<keyword evidence="12" id="KW-1185">Reference proteome</keyword>
<dbReference type="InterPro" id="IPR003593">
    <property type="entry name" value="AAA+_ATPase"/>
</dbReference>
<feature type="domain" description="ABC transporter" evidence="10">
    <location>
        <begin position="1344"/>
        <end position="1574"/>
    </location>
</feature>